<dbReference type="InterPro" id="IPR006597">
    <property type="entry name" value="Sel1-like"/>
</dbReference>
<name>A0AAU9Y374_9CNID</name>
<dbReference type="Gene3D" id="1.25.40.10">
    <property type="entry name" value="Tetratricopeptide repeat domain"/>
    <property type="match status" value="3"/>
</dbReference>
<dbReference type="InterPro" id="IPR052945">
    <property type="entry name" value="Mitotic_Regulator"/>
</dbReference>
<gene>
    <name evidence="1" type="ORF">PMEA_00007913</name>
</gene>
<reference evidence="1 2" key="1">
    <citation type="submission" date="2022-05" db="EMBL/GenBank/DDBJ databases">
        <authorList>
            <consortium name="Genoscope - CEA"/>
            <person name="William W."/>
        </authorList>
    </citation>
    <scope>NUCLEOTIDE SEQUENCE [LARGE SCALE GENOMIC DNA]</scope>
</reference>
<dbReference type="PANTHER" id="PTHR43628">
    <property type="entry name" value="ACTIVATOR OF C KINASE PROTEIN 1-RELATED"/>
    <property type="match status" value="1"/>
</dbReference>
<sequence>MDFFSAEDFNLKNHYKESYGSVEFLIARAKKGEVSCQSDLGIAYCEGIEGFVEKDTEKAIGWLDAAVQNGCILPSLILILGQLLDLTGEPHNRRKAYDLYHKAARLGSIPAQLNLAEMYRCGVEKVVNVDIKEAFEWYKKAAGESTVEHSTEMGSLGLLIAGTMNKIENSLDDFRQKALTSLYKYYLVGDCPEGKPQQTKAVHYLTRAAELGNTEAQLNLGKIYLEGSCEQIRDLRKAKRWLEKASVSGHVEAKELLQQCQLNDDLKHDGSDISPEAFKQSFGIMKERLRQRAEADKHPFAISNPVVFTEEMFRQFDWSPTARIYLRAYKLVKEGLEVLWKSNFTDERGITLIAYGYLTENSILQAFPILSPNILQLCEEILIKNPCFLEGLLLSYALRNFKRGKLSEEDSKTDNQVILCIMNLISFVHKAEPNSSPCEDPFEFDKNYSSWLHVLYYHLASIYTISEAIELAAEASENSVKCCPLYYEAKRVLGYTMMLLYASKKFPERGVSSHQLPRELLRLDNQQPHLRELSKYNSWTAEKLRDTAVKVLKEYLVEAPCCFKTYPNACYYLAKIYFLEGNMDEFRKYFELGQDAEEKRLPFFENVNLPLKDMIAPVYQLFVNVKIKAMCGNKACNKKVKENDLKSCGQCGMQKYCCKYVSSLELFILLTSVGFVF</sequence>
<dbReference type="AlphaFoldDB" id="A0AAU9Y374"/>
<dbReference type="EMBL" id="CALNXJ010000165">
    <property type="protein sequence ID" value="CAH3167808.1"/>
    <property type="molecule type" value="Genomic_DNA"/>
</dbReference>
<dbReference type="SMART" id="SM00671">
    <property type="entry name" value="SEL1"/>
    <property type="match status" value="6"/>
</dbReference>
<evidence type="ECO:0000313" key="1">
    <source>
        <dbReference type="EMBL" id="CAH3167808.1"/>
    </source>
</evidence>
<keyword evidence="2" id="KW-1185">Reference proteome</keyword>
<dbReference type="PANTHER" id="PTHR43628:SF1">
    <property type="entry name" value="CHITIN SYNTHASE REGULATORY FACTOR 2-RELATED"/>
    <property type="match status" value="1"/>
</dbReference>
<dbReference type="Pfam" id="PF08238">
    <property type="entry name" value="Sel1"/>
    <property type="match status" value="5"/>
</dbReference>
<dbReference type="InterPro" id="IPR011990">
    <property type="entry name" value="TPR-like_helical_dom_sf"/>
</dbReference>
<accession>A0AAU9Y374</accession>
<comment type="caution">
    <text evidence="1">The sequence shown here is derived from an EMBL/GenBank/DDBJ whole genome shotgun (WGS) entry which is preliminary data.</text>
</comment>
<dbReference type="Proteomes" id="UP001159428">
    <property type="component" value="Unassembled WGS sequence"/>
</dbReference>
<protein>
    <submittedName>
        <fullName evidence="1">Uncharacterized protein</fullName>
    </submittedName>
</protein>
<proteinExistence type="predicted"/>
<organism evidence="1 2">
    <name type="scientific">Pocillopora meandrina</name>
    <dbReference type="NCBI Taxonomy" id="46732"/>
    <lineage>
        <taxon>Eukaryota</taxon>
        <taxon>Metazoa</taxon>
        <taxon>Cnidaria</taxon>
        <taxon>Anthozoa</taxon>
        <taxon>Hexacorallia</taxon>
        <taxon>Scleractinia</taxon>
        <taxon>Astrocoeniina</taxon>
        <taxon>Pocilloporidae</taxon>
        <taxon>Pocillopora</taxon>
    </lineage>
</organism>
<dbReference type="SUPFAM" id="SSF81901">
    <property type="entry name" value="HCP-like"/>
    <property type="match status" value="1"/>
</dbReference>
<evidence type="ECO:0000313" key="2">
    <source>
        <dbReference type="Proteomes" id="UP001159428"/>
    </source>
</evidence>